<reference evidence="2" key="1">
    <citation type="submission" date="2021-08" db="EMBL/GenBank/DDBJ databases">
        <title>WGS assembly of Ceratopteris richardii.</title>
        <authorList>
            <person name="Marchant D.B."/>
            <person name="Chen G."/>
            <person name="Jenkins J."/>
            <person name="Shu S."/>
            <person name="Leebens-Mack J."/>
            <person name="Grimwood J."/>
            <person name="Schmutz J."/>
            <person name="Soltis P."/>
            <person name="Soltis D."/>
            <person name="Chen Z.-H."/>
        </authorList>
    </citation>
    <scope>NUCLEOTIDE SEQUENCE</scope>
    <source>
        <strain evidence="2">Whitten #5841</strain>
        <tissue evidence="2">Leaf</tissue>
    </source>
</reference>
<evidence type="ECO:0000313" key="2">
    <source>
        <dbReference type="EMBL" id="KAH7429291.1"/>
    </source>
</evidence>
<dbReference type="EMBL" id="CM035414">
    <property type="protein sequence ID" value="KAH7429291.1"/>
    <property type="molecule type" value="Genomic_DNA"/>
</dbReference>
<dbReference type="AlphaFoldDB" id="A0A8T2TZQ1"/>
<feature type="chain" id="PRO_5035866571" description="Secreted protein" evidence="1">
    <location>
        <begin position="26"/>
        <end position="57"/>
    </location>
</feature>
<proteinExistence type="predicted"/>
<keyword evidence="3" id="KW-1185">Reference proteome</keyword>
<feature type="signal peptide" evidence="1">
    <location>
        <begin position="1"/>
        <end position="25"/>
    </location>
</feature>
<evidence type="ECO:0000313" key="3">
    <source>
        <dbReference type="Proteomes" id="UP000825935"/>
    </source>
</evidence>
<evidence type="ECO:0008006" key="4">
    <source>
        <dbReference type="Google" id="ProtNLM"/>
    </source>
</evidence>
<comment type="caution">
    <text evidence="2">The sequence shown here is derived from an EMBL/GenBank/DDBJ whole genome shotgun (WGS) entry which is preliminary data.</text>
</comment>
<name>A0A8T2TZQ1_CERRI</name>
<gene>
    <name evidence="2" type="ORF">KP509_09G040300</name>
</gene>
<dbReference type="Proteomes" id="UP000825935">
    <property type="component" value="Chromosome 9"/>
</dbReference>
<organism evidence="2 3">
    <name type="scientific">Ceratopteris richardii</name>
    <name type="common">Triangle waterfern</name>
    <dbReference type="NCBI Taxonomy" id="49495"/>
    <lineage>
        <taxon>Eukaryota</taxon>
        <taxon>Viridiplantae</taxon>
        <taxon>Streptophyta</taxon>
        <taxon>Embryophyta</taxon>
        <taxon>Tracheophyta</taxon>
        <taxon>Polypodiopsida</taxon>
        <taxon>Polypodiidae</taxon>
        <taxon>Polypodiales</taxon>
        <taxon>Pteridineae</taxon>
        <taxon>Pteridaceae</taxon>
        <taxon>Parkerioideae</taxon>
        <taxon>Ceratopteris</taxon>
    </lineage>
</organism>
<accession>A0A8T2TZQ1</accession>
<keyword evidence="1" id="KW-0732">Signal</keyword>
<sequence length="57" mass="6838">MLLPLRHWFLFFSVSSIIHMKTSLSTGPLDARRLNSWYFHKRVVLLEETVFNVFLEN</sequence>
<evidence type="ECO:0000256" key="1">
    <source>
        <dbReference type="SAM" id="SignalP"/>
    </source>
</evidence>
<protein>
    <recommendedName>
        <fullName evidence="4">Secreted protein</fullName>
    </recommendedName>
</protein>